<dbReference type="Proteomes" id="UP000595703">
    <property type="component" value="Chromosome"/>
</dbReference>
<dbReference type="CDD" id="cd00090">
    <property type="entry name" value="HTH_ARSR"/>
    <property type="match status" value="1"/>
</dbReference>
<reference evidence="6 7" key="3">
    <citation type="journal article" date="2011" name="Nat. Chem. Biol.">
        <title>Reveromycin A biosynthesis uses RevG and RevJ for stereospecific spiroacetal formation.</title>
        <authorList>
            <person name="Takahashi S."/>
            <person name="Toyoda A."/>
            <person name="Sekiyama Y."/>
            <person name="Takagi H."/>
            <person name="Nogawa T."/>
            <person name="Uramoto M."/>
            <person name="Suzuki R."/>
            <person name="Koshino H."/>
            <person name="Kumano T."/>
            <person name="Panthee S."/>
            <person name="Dairi T."/>
            <person name="Ishikawa J."/>
            <person name="Ikeda H."/>
            <person name="Sakaki Y."/>
            <person name="Osada H."/>
        </authorList>
    </citation>
    <scope>NUCLEOTIDE SEQUENCE [LARGE SCALE GENOMIC DNA]</scope>
    <source>
        <strain evidence="6 7">SN-593</strain>
    </source>
</reference>
<evidence type="ECO:0000313" key="7">
    <source>
        <dbReference type="Proteomes" id="UP000595703"/>
    </source>
</evidence>
<reference evidence="6 7" key="4">
    <citation type="journal article" date="2020" name="Sci. Rep.">
        <title>beta-carboline chemical signals induce reveromycin production through a LuxR family regulator in Streptomyces sp. SN-593.</title>
        <authorList>
            <person name="Panthee S."/>
            <person name="Kito N."/>
            <person name="Hayashi T."/>
            <person name="Shimizu T."/>
            <person name="Ishikawa J."/>
            <person name="Hamamoto H."/>
            <person name="Osada H."/>
            <person name="Takahashi S."/>
        </authorList>
    </citation>
    <scope>NUCLEOTIDE SEQUENCE [LARGE SCALE GENOMIC DNA]</scope>
    <source>
        <strain evidence="6 7">SN-593</strain>
    </source>
</reference>
<dbReference type="SUPFAM" id="SSF46785">
    <property type="entry name" value="Winged helix' DNA-binding domain"/>
    <property type="match status" value="1"/>
</dbReference>
<accession>A0A7U3UPM2</accession>
<evidence type="ECO:0000259" key="5">
    <source>
        <dbReference type="PROSITE" id="PS50995"/>
    </source>
</evidence>
<keyword evidence="7" id="KW-1185">Reference proteome</keyword>
<organism evidence="6 7">
    <name type="scientific">Actinacidiphila reveromycinica</name>
    <dbReference type="NCBI Taxonomy" id="659352"/>
    <lineage>
        <taxon>Bacteria</taxon>
        <taxon>Bacillati</taxon>
        <taxon>Actinomycetota</taxon>
        <taxon>Actinomycetes</taxon>
        <taxon>Kitasatosporales</taxon>
        <taxon>Streptomycetaceae</taxon>
        <taxon>Actinacidiphila</taxon>
    </lineage>
</organism>
<evidence type="ECO:0000256" key="2">
    <source>
        <dbReference type="ARBA" id="ARBA00023125"/>
    </source>
</evidence>
<keyword evidence="1" id="KW-0805">Transcription regulation</keyword>
<protein>
    <submittedName>
        <fullName evidence="6">Putative MarR family transcriptional regulator</fullName>
    </submittedName>
</protein>
<keyword evidence="3" id="KW-0804">Transcription</keyword>
<evidence type="ECO:0000256" key="4">
    <source>
        <dbReference type="SAM" id="MobiDB-lite"/>
    </source>
</evidence>
<dbReference type="InterPro" id="IPR011991">
    <property type="entry name" value="ArsR-like_HTH"/>
</dbReference>
<name>A0A7U3UPM2_9ACTN</name>
<dbReference type="GO" id="GO:0003677">
    <property type="term" value="F:DNA binding"/>
    <property type="evidence" value="ECO:0007669"/>
    <property type="project" value="UniProtKB-KW"/>
</dbReference>
<reference evidence="6 7" key="1">
    <citation type="journal article" date="2010" name="J. Bacteriol.">
        <title>Biochemical characterization of a novel indole prenyltransferase from Streptomyces sp. SN-593.</title>
        <authorList>
            <person name="Takahashi S."/>
            <person name="Takagi H."/>
            <person name="Toyoda A."/>
            <person name="Uramoto M."/>
            <person name="Nogawa T."/>
            <person name="Ueki M."/>
            <person name="Sakaki Y."/>
            <person name="Osada H."/>
        </authorList>
    </citation>
    <scope>NUCLEOTIDE SEQUENCE [LARGE SCALE GENOMIC DNA]</scope>
    <source>
        <strain evidence="6 7">SN-593</strain>
    </source>
</reference>
<evidence type="ECO:0000256" key="1">
    <source>
        <dbReference type="ARBA" id="ARBA00023015"/>
    </source>
</evidence>
<dbReference type="EMBL" id="AP018365">
    <property type="protein sequence ID" value="BBA98070.1"/>
    <property type="molecule type" value="Genomic_DNA"/>
</dbReference>
<reference evidence="6 7" key="2">
    <citation type="journal article" date="2011" name="J. Antibiot.">
        <title>Furaquinocins I and J: novel polyketide isoprenoid hybrid compounds from Streptomyces reveromyceticus SN-593.</title>
        <authorList>
            <person name="Panthee S."/>
            <person name="Takahashi S."/>
            <person name="Takagi H."/>
            <person name="Nogawa T."/>
            <person name="Oowada E."/>
            <person name="Uramoto M."/>
            <person name="Osada H."/>
        </authorList>
    </citation>
    <scope>NUCLEOTIDE SEQUENCE [LARGE SCALE GENOMIC DNA]</scope>
    <source>
        <strain evidence="6 7">SN-593</strain>
    </source>
</reference>
<evidence type="ECO:0000256" key="3">
    <source>
        <dbReference type="ARBA" id="ARBA00023163"/>
    </source>
</evidence>
<dbReference type="AlphaFoldDB" id="A0A7U3UPM2"/>
<dbReference type="InterPro" id="IPR052526">
    <property type="entry name" value="HTH-type_Bedaq_tolerance"/>
</dbReference>
<evidence type="ECO:0000313" key="6">
    <source>
        <dbReference type="EMBL" id="BBA98070.1"/>
    </source>
</evidence>
<dbReference type="PROSITE" id="PS01117">
    <property type="entry name" value="HTH_MARR_1"/>
    <property type="match status" value="1"/>
</dbReference>
<feature type="domain" description="HTH marR-type" evidence="5">
    <location>
        <begin position="1"/>
        <end position="132"/>
    </location>
</feature>
<feature type="region of interest" description="Disordered" evidence="4">
    <location>
        <begin position="73"/>
        <end position="92"/>
    </location>
</feature>
<dbReference type="PROSITE" id="PS50995">
    <property type="entry name" value="HTH_MARR_2"/>
    <property type="match status" value="1"/>
</dbReference>
<dbReference type="InterPro" id="IPR036388">
    <property type="entry name" value="WH-like_DNA-bd_sf"/>
</dbReference>
<dbReference type="KEGG" id="arev:RVR_4116"/>
<dbReference type="InterPro" id="IPR000835">
    <property type="entry name" value="HTH_MarR-typ"/>
</dbReference>
<dbReference type="Pfam" id="PF12802">
    <property type="entry name" value="MarR_2"/>
    <property type="match status" value="1"/>
</dbReference>
<dbReference type="SMART" id="SM00347">
    <property type="entry name" value="HTH_MARR"/>
    <property type="match status" value="1"/>
</dbReference>
<sequence length="156" mass="17303">MESAAVGDEMARLMRLVGAWKQRVRDEGWGDRLLLGRLTEGGPRRATDLAADTLLDLSTVSRQIRSLVERGLVERRPDPEDGRGALLSPTGQGLAAVERYRAQRDQKLADALASWPSRDRREFGRLLARFNDDFGELHVRPVCAPGHQQGPAAPRP</sequence>
<proteinExistence type="predicted"/>
<gene>
    <name evidence="6" type="ORF">RVR_4116</name>
</gene>
<dbReference type="Gene3D" id="1.10.10.10">
    <property type="entry name" value="Winged helix-like DNA-binding domain superfamily/Winged helix DNA-binding domain"/>
    <property type="match status" value="1"/>
</dbReference>
<feature type="compositionally biased region" description="Basic and acidic residues" evidence="4">
    <location>
        <begin position="73"/>
        <end position="83"/>
    </location>
</feature>
<dbReference type="GO" id="GO:0003700">
    <property type="term" value="F:DNA-binding transcription factor activity"/>
    <property type="evidence" value="ECO:0007669"/>
    <property type="project" value="InterPro"/>
</dbReference>
<keyword evidence="2" id="KW-0238">DNA-binding</keyword>
<dbReference type="PANTHER" id="PTHR39515">
    <property type="entry name" value="CONSERVED PROTEIN"/>
    <property type="match status" value="1"/>
</dbReference>
<dbReference type="PANTHER" id="PTHR39515:SF2">
    <property type="entry name" value="HTH-TYPE TRANSCRIPTIONAL REGULATOR RV0880"/>
    <property type="match status" value="1"/>
</dbReference>
<dbReference type="InterPro" id="IPR036390">
    <property type="entry name" value="WH_DNA-bd_sf"/>
</dbReference>
<dbReference type="InterPro" id="IPR023187">
    <property type="entry name" value="Tscrpt_reg_MarR-type_CS"/>
</dbReference>